<evidence type="ECO:0000313" key="1">
    <source>
        <dbReference type="Proteomes" id="UP000887580"/>
    </source>
</evidence>
<accession>A0AC35GPX3</accession>
<sequence length="74" mass="8502">MTNFKLILTLLFIGLFAVNVMGWHSHSHSHSHSHEHHHHHHGHGYGYGGGYYGGNYGGGYYPQQQQQWPFFGKK</sequence>
<reference evidence="2" key="1">
    <citation type="submission" date="2022-11" db="UniProtKB">
        <authorList>
            <consortium name="WormBaseParasite"/>
        </authorList>
    </citation>
    <scope>IDENTIFICATION</scope>
</reference>
<organism evidence="1 2">
    <name type="scientific">Panagrolaimus sp. PS1159</name>
    <dbReference type="NCBI Taxonomy" id="55785"/>
    <lineage>
        <taxon>Eukaryota</taxon>
        <taxon>Metazoa</taxon>
        <taxon>Ecdysozoa</taxon>
        <taxon>Nematoda</taxon>
        <taxon>Chromadorea</taxon>
        <taxon>Rhabditida</taxon>
        <taxon>Tylenchina</taxon>
        <taxon>Panagrolaimomorpha</taxon>
        <taxon>Panagrolaimoidea</taxon>
        <taxon>Panagrolaimidae</taxon>
        <taxon>Panagrolaimus</taxon>
    </lineage>
</organism>
<proteinExistence type="predicted"/>
<dbReference type="WBParaSite" id="PS1159_v2.g7470.t1">
    <property type="protein sequence ID" value="PS1159_v2.g7470.t1"/>
    <property type="gene ID" value="PS1159_v2.g7470"/>
</dbReference>
<name>A0AC35GPX3_9BILA</name>
<evidence type="ECO:0000313" key="2">
    <source>
        <dbReference type="WBParaSite" id="PS1159_v2.g7470.t1"/>
    </source>
</evidence>
<protein>
    <submittedName>
        <fullName evidence="2">Uncharacterized protein</fullName>
    </submittedName>
</protein>
<dbReference type="Proteomes" id="UP000887580">
    <property type="component" value="Unplaced"/>
</dbReference>